<evidence type="ECO:0000313" key="2">
    <source>
        <dbReference type="EMBL" id="KAF2808448.1"/>
    </source>
</evidence>
<dbReference type="InterPro" id="IPR054464">
    <property type="entry name" value="ULD_fung"/>
</dbReference>
<dbReference type="AlphaFoldDB" id="A0A6A6YIS5"/>
<feature type="domain" description="Ubiquitin-like" evidence="1">
    <location>
        <begin position="365"/>
        <end position="445"/>
    </location>
</feature>
<accession>A0A6A6YIS5</accession>
<dbReference type="RefSeq" id="XP_033575412.1">
    <property type="nucleotide sequence ID" value="XM_033723675.1"/>
</dbReference>
<evidence type="ECO:0000313" key="3">
    <source>
        <dbReference type="Proteomes" id="UP000504636"/>
    </source>
</evidence>
<dbReference type="PANTHER" id="PTHR38886">
    <property type="entry name" value="SESA DOMAIN-CONTAINING PROTEIN"/>
    <property type="match status" value="1"/>
</dbReference>
<evidence type="ECO:0000313" key="4">
    <source>
        <dbReference type="RefSeq" id="XP_033575412.1"/>
    </source>
</evidence>
<sequence>MPAFGYSVGDCIASVELLVRIIKALRDSGGSASEFQQLQTDLEFLGAILKQLKIFDVVPEHSRAIASALATAQSVATSNAISHANALQRVENGLSQLAVNAKDNTQQTQSNQKVLMSALELSRTEASAHAGSIAASSHRLEDAMSDLTLAFNNGFRIWETDQRQVYQNMTKDLTKREERISQHISQASNDQLRAWNCFTEEARKCGQSSQSSMTLLHEAVGSQSSLLDSRLSHMHASIDAHTSETIALCTSLRSGIATLERLSDDKRQQSRRFSGQNRDDFNVPSSLASRNQQLMRSSPHWTHSPANASFDCATPPIGILVAQLLESVIIALWVVPWTLLRKFLVLLQRFGKNIVLYRTPRLHISECIHFFDALGGTRILQYDICRDWDTFHFLLRKHYFGRPGSGRVQREEFLLLDLRTRKAFSKANRSRELSPGSQVAMSIKIDEWRFYGRRCPRPSCSGFLKKIRENFQFYTQCTVCCTILHSTDAPTPASPTLENEPQIQTAHHNIKGQVHGCPAISSMETEELKAFRRVHVGPEIPSMDIEEIEACGKGLEGTKHAPFLRKDKLNTHLERAHRKEAMPIKHQTLEDKYKLIKSLLSPALTTAAATRERQETSEVLIESKSDVDLASGFDIDPALGFDIDPPSVVPVFRFDTHFRAVGSTLNVALRKPEIRYGSRDAVFACSDCEYLQLSSLNPACVMCGHF</sequence>
<reference evidence="2 4" key="1">
    <citation type="journal article" date="2020" name="Stud. Mycol.">
        <title>101 Dothideomycetes genomes: a test case for predicting lifestyles and emergence of pathogens.</title>
        <authorList>
            <person name="Haridas S."/>
            <person name="Albert R."/>
            <person name="Binder M."/>
            <person name="Bloem J."/>
            <person name="Labutti K."/>
            <person name="Salamov A."/>
            <person name="Andreopoulos B."/>
            <person name="Baker S."/>
            <person name="Barry K."/>
            <person name="Bills G."/>
            <person name="Bluhm B."/>
            <person name="Cannon C."/>
            <person name="Castanera R."/>
            <person name="Culley D."/>
            <person name="Daum C."/>
            <person name="Ezra D."/>
            <person name="Gonzalez J."/>
            <person name="Henrissat B."/>
            <person name="Kuo A."/>
            <person name="Liang C."/>
            <person name="Lipzen A."/>
            <person name="Lutzoni F."/>
            <person name="Magnuson J."/>
            <person name="Mondo S."/>
            <person name="Nolan M."/>
            <person name="Ohm R."/>
            <person name="Pangilinan J."/>
            <person name="Park H.-J."/>
            <person name="Ramirez L."/>
            <person name="Alfaro M."/>
            <person name="Sun H."/>
            <person name="Tritt A."/>
            <person name="Yoshinaga Y."/>
            <person name="Zwiers L.-H."/>
            <person name="Turgeon B."/>
            <person name="Goodwin S."/>
            <person name="Spatafora J."/>
            <person name="Crous P."/>
            <person name="Grigoriev I."/>
        </authorList>
    </citation>
    <scope>NUCLEOTIDE SEQUENCE</scope>
    <source>
        <strain evidence="2 4">CBS 304.34</strain>
    </source>
</reference>
<dbReference type="EMBL" id="MU003703">
    <property type="protein sequence ID" value="KAF2808448.1"/>
    <property type="molecule type" value="Genomic_DNA"/>
</dbReference>
<dbReference type="GeneID" id="54464568"/>
<organism evidence="2">
    <name type="scientific">Mytilinidion resinicola</name>
    <dbReference type="NCBI Taxonomy" id="574789"/>
    <lineage>
        <taxon>Eukaryota</taxon>
        <taxon>Fungi</taxon>
        <taxon>Dikarya</taxon>
        <taxon>Ascomycota</taxon>
        <taxon>Pezizomycotina</taxon>
        <taxon>Dothideomycetes</taxon>
        <taxon>Pleosporomycetidae</taxon>
        <taxon>Mytilinidiales</taxon>
        <taxon>Mytilinidiaceae</taxon>
        <taxon>Mytilinidion</taxon>
    </lineage>
</organism>
<protein>
    <recommendedName>
        <fullName evidence="1">Ubiquitin-like domain-containing protein</fullName>
    </recommendedName>
</protein>
<dbReference type="Proteomes" id="UP000504636">
    <property type="component" value="Unplaced"/>
</dbReference>
<name>A0A6A6YIS5_9PEZI</name>
<keyword evidence="3" id="KW-1185">Reference proteome</keyword>
<dbReference type="Pfam" id="PF22893">
    <property type="entry name" value="ULD_2"/>
    <property type="match status" value="1"/>
</dbReference>
<proteinExistence type="predicted"/>
<evidence type="ECO:0000259" key="1">
    <source>
        <dbReference type="Pfam" id="PF22893"/>
    </source>
</evidence>
<reference evidence="4" key="3">
    <citation type="submission" date="2025-04" db="UniProtKB">
        <authorList>
            <consortium name="RefSeq"/>
        </authorList>
    </citation>
    <scope>IDENTIFICATION</scope>
    <source>
        <strain evidence="4">CBS 304.34</strain>
    </source>
</reference>
<reference evidence="4" key="2">
    <citation type="submission" date="2020-04" db="EMBL/GenBank/DDBJ databases">
        <authorList>
            <consortium name="NCBI Genome Project"/>
        </authorList>
    </citation>
    <scope>NUCLEOTIDE SEQUENCE</scope>
    <source>
        <strain evidence="4">CBS 304.34</strain>
    </source>
</reference>
<gene>
    <name evidence="2 4" type="ORF">BDZ99DRAFT_499763</name>
</gene>
<dbReference type="OrthoDB" id="3936147at2759"/>
<dbReference type="PANTHER" id="PTHR38886:SF1">
    <property type="entry name" value="NACHT-NTPASE AND P-LOOP NTPASES N-TERMINAL DOMAIN-CONTAINING PROTEIN"/>
    <property type="match status" value="1"/>
</dbReference>